<accession>A0A3A6UFG6</accession>
<reference evidence="1 2" key="1">
    <citation type="submission" date="2018-09" db="EMBL/GenBank/DDBJ databases">
        <title>Phylogeny of the Shewanellaceae, and recommendation for two new genera, Pseudoshewanella and Parashewanella.</title>
        <authorList>
            <person name="Wang G."/>
        </authorList>
    </citation>
    <scope>NUCLEOTIDE SEQUENCE [LARGE SCALE GENOMIC DNA]</scope>
    <source>
        <strain evidence="1 2">KCTC 22492</strain>
    </source>
</reference>
<keyword evidence="2" id="KW-1185">Reference proteome</keyword>
<dbReference type="Gene3D" id="1.25.40.10">
    <property type="entry name" value="Tetratricopeptide repeat domain"/>
    <property type="match status" value="1"/>
</dbReference>
<dbReference type="SUPFAM" id="SSF48452">
    <property type="entry name" value="TPR-like"/>
    <property type="match status" value="1"/>
</dbReference>
<gene>
    <name evidence="1" type="ORF">D5R81_08125</name>
</gene>
<comment type="caution">
    <text evidence="1">The sequence shown here is derived from an EMBL/GenBank/DDBJ whole genome shotgun (WGS) entry which is preliminary data.</text>
</comment>
<organism evidence="1 2">
    <name type="scientific">Parashewanella spongiae</name>
    <dbReference type="NCBI Taxonomy" id="342950"/>
    <lineage>
        <taxon>Bacteria</taxon>
        <taxon>Pseudomonadati</taxon>
        <taxon>Pseudomonadota</taxon>
        <taxon>Gammaproteobacteria</taxon>
        <taxon>Alteromonadales</taxon>
        <taxon>Shewanellaceae</taxon>
        <taxon>Parashewanella</taxon>
    </lineage>
</organism>
<dbReference type="EMBL" id="QYYH01000039">
    <property type="protein sequence ID" value="RJY17567.1"/>
    <property type="molecule type" value="Genomic_DNA"/>
</dbReference>
<dbReference type="InterPro" id="IPR011990">
    <property type="entry name" value="TPR-like_helical_dom_sf"/>
</dbReference>
<evidence type="ECO:0008006" key="3">
    <source>
        <dbReference type="Google" id="ProtNLM"/>
    </source>
</evidence>
<protein>
    <recommendedName>
        <fullName evidence="3">Tetratricopeptide repeat protein</fullName>
    </recommendedName>
</protein>
<evidence type="ECO:0000313" key="1">
    <source>
        <dbReference type="EMBL" id="RJY17567.1"/>
    </source>
</evidence>
<proteinExistence type="predicted"/>
<sequence length="322" mass="36332">MKTLSKLLLLSFIISGLFCPVFAQVTYETEFKSISSLLQSDLSLAEKKIHELEIQIGDMTSHQKAIFFLVSGHAAVFKGEYNKAVSLLSKAQLLTLDKLLLSKIYGLQVTTYLSTRQYTNSFKAAKNSLSTIDFISDKKIKRETYIRLSGVFNDLNAHQWARKYASEALLIANNKAEIACSAKIYLAVSDLKQNDFQSSYSGFEQSKKYCEKNELYLLATIALKGMGHSKLESKDYINAKELLKEALKGYKEFQYQLELVHTHSLLAKTNYFLNNFSSALKHSSVVVSQQEKPAFYEAKHNAHQTLSKIYHAQGQGKIANAF</sequence>
<dbReference type="AlphaFoldDB" id="A0A3A6UFG6"/>
<dbReference type="Proteomes" id="UP000273022">
    <property type="component" value="Unassembled WGS sequence"/>
</dbReference>
<evidence type="ECO:0000313" key="2">
    <source>
        <dbReference type="Proteomes" id="UP000273022"/>
    </source>
</evidence>
<name>A0A3A6UFG6_9GAMM</name>